<evidence type="ECO:0000259" key="2">
    <source>
        <dbReference type="Pfam" id="PF13556"/>
    </source>
</evidence>
<evidence type="ECO:0000259" key="1">
    <source>
        <dbReference type="Pfam" id="PF05651"/>
    </source>
</evidence>
<dbReference type="Gene3D" id="1.10.10.2840">
    <property type="entry name" value="PucR C-terminal helix-turn-helix domain"/>
    <property type="match status" value="1"/>
</dbReference>
<dbReference type="EMBL" id="SAXY01000063">
    <property type="protein sequence ID" value="TXJ37384.1"/>
    <property type="molecule type" value="Genomic_DNA"/>
</dbReference>
<evidence type="ECO:0000313" key="4">
    <source>
        <dbReference type="Proteomes" id="UP000323176"/>
    </source>
</evidence>
<evidence type="ECO:0000313" key="3">
    <source>
        <dbReference type="EMBL" id="TXJ37384.1"/>
    </source>
</evidence>
<gene>
    <name evidence="3" type="ORF">EPJ72_10270</name>
</gene>
<dbReference type="PANTHER" id="PTHR33744:SF15">
    <property type="entry name" value="CARBOHYDRATE DIACID REGULATOR"/>
    <property type="match status" value="1"/>
</dbReference>
<comment type="caution">
    <text evidence="3">The sequence shown here is derived from an EMBL/GenBank/DDBJ whole genome shotgun (WGS) entry which is preliminary data.</text>
</comment>
<accession>A0A5C8EK75</accession>
<name>A0A5C8EK75_BRAPL</name>
<sequence length="379" mass="44205">MSIDNTTAQKLVEKIMDNIDYKVNINIMNEYAEIIASGDKQRIGKIHSGALDVIKNAKTIEYFDSVDSDKESAKPGINMPLIFNNEVIGVVGVTGNPKEIKLIANIVKMLTEILIEKEIDTDKKISKQRALNNYVYKIISKEVIHHISSINIWAENNNYNFNIERSVCIIKIEKNNNYNMQKMVDYIINKIQNIIYYYKQDIITYIGNGLFLIIKSFNDIKNKTSDKNKILELFFNSLKKEININFAFMCGCIVNRLEDIYNSYEQANFLCEYINNYSGLYFIDNYILEYIILNEGYINSNIILKNKLALIKKNSSFKETIITMSKYDMNINKTCEELNMHRNTILYRMKKIKDILNLDPINKHTDRIIFYIIATILKK</sequence>
<proteinExistence type="predicted"/>
<dbReference type="InterPro" id="IPR051448">
    <property type="entry name" value="CdaR-like_regulators"/>
</dbReference>
<dbReference type="AlphaFoldDB" id="A0A5C8EK75"/>
<organism evidence="3 4">
    <name type="scientific">Brachyspira pilosicoli</name>
    <name type="common">Serpulina pilosicoli</name>
    <dbReference type="NCBI Taxonomy" id="52584"/>
    <lineage>
        <taxon>Bacteria</taxon>
        <taxon>Pseudomonadati</taxon>
        <taxon>Spirochaetota</taxon>
        <taxon>Spirochaetia</taxon>
        <taxon>Brachyspirales</taxon>
        <taxon>Brachyspiraceae</taxon>
        <taxon>Brachyspira</taxon>
    </lineage>
</organism>
<dbReference type="InterPro" id="IPR025736">
    <property type="entry name" value="PucR_C-HTH_dom"/>
</dbReference>
<dbReference type="Proteomes" id="UP000323176">
    <property type="component" value="Unassembled WGS sequence"/>
</dbReference>
<dbReference type="InterPro" id="IPR008599">
    <property type="entry name" value="Diacid_rec"/>
</dbReference>
<dbReference type="Pfam" id="PF05651">
    <property type="entry name" value="Diacid_rec"/>
    <property type="match status" value="1"/>
</dbReference>
<feature type="domain" description="PucR C-terminal helix-turn-helix" evidence="2">
    <location>
        <begin position="319"/>
        <end position="361"/>
    </location>
</feature>
<protein>
    <submittedName>
        <fullName evidence="3">CdaR family transcriptional regulator</fullName>
    </submittedName>
</protein>
<reference evidence="3 4" key="1">
    <citation type="journal article" date="1992" name="Lakartidningen">
        <title>[Penicillin V and not amoxicillin is the first choice preparation in acute otitis].</title>
        <authorList>
            <person name="Kamme C."/>
            <person name="Lundgren K."/>
            <person name="Prellner K."/>
        </authorList>
    </citation>
    <scope>NUCLEOTIDE SEQUENCE [LARGE SCALE GENOMIC DNA]</scope>
    <source>
        <strain evidence="3 4">PC5538III-hc</strain>
    </source>
</reference>
<dbReference type="Pfam" id="PF13556">
    <property type="entry name" value="HTH_30"/>
    <property type="match status" value="1"/>
</dbReference>
<dbReference type="InterPro" id="IPR042070">
    <property type="entry name" value="PucR_C-HTH_sf"/>
</dbReference>
<feature type="domain" description="Putative sugar diacid recognition" evidence="1">
    <location>
        <begin position="3"/>
        <end position="137"/>
    </location>
</feature>
<dbReference type="PANTHER" id="PTHR33744">
    <property type="entry name" value="CARBOHYDRATE DIACID REGULATOR"/>
    <property type="match status" value="1"/>
</dbReference>
<dbReference type="OrthoDB" id="9792148at2"/>